<reference evidence="5" key="2">
    <citation type="journal article" date="2021" name="PeerJ">
        <title>Extensive microbial diversity within the chicken gut microbiome revealed by metagenomics and culture.</title>
        <authorList>
            <person name="Gilroy R."/>
            <person name="Ravi A."/>
            <person name="Getino M."/>
            <person name="Pursley I."/>
            <person name="Horton D.L."/>
            <person name="Alikhan N.F."/>
            <person name="Baker D."/>
            <person name="Gharbi K."/>
            <person name="Hall N."/>
            <person name="Watson M."/>
            <person name="Adriaenssens E.M."/>
            <person name="Foster-Nyarko E."/>
            <person name="Jarju S."/>
            <person name="Secka A."/>
            <person name="Antonio M."/>
            <person name="Oren A."/>
            <person name="Chaudhuri R.R."/>
            <person name="La Ragione R."/>
            <person name="Hildebrand F."/>
            <person name="Pallen M.J."/>
        </authorList>
    </citation>
    <scope>NUCLEOTIDE SEQUENCE</scope>
    <source>
        <strain evidence="5">ChiGjej1B1-24693</strain>
    </source>
</reference>
<evidence type="ECO:0000313" key="6">
    <source>
        <dbReference type="Proteomes" id="UP000886842"/>
    </source>
</evidence>
<reference evidence="5" key="1">
    <citation type="submission" date="2020-10" db="EMBL/GenBank/DDBJ databases">
        <authorList>
            <person name="Gilroy R."/>
        </authorList>
    </citation>
    <scope>NUCLEOTIDE SEQUENCE</scope>
    <source>
        <strain evidence="5">ChiGjej1B1-24693</strain>
    </source>
</reference>
<dbReference type="PANTHER" id="PTHR21040:SF8">
    <property type="entry name" value="BCDNA.GH04120"/>
    <property type="match status" value="1"/>
</dbReference>
<feature type="domain" description="Glycoside hydrolase family 20 catalytic" evidence="4">
    <location>
        <begin position="346"/>
        <end position="546"/>
    </location>
</feature>
<organism evidence="5 6">
    <name type="scientific">Candidatus Avipropionibacterium avicola</name>
    <dbReference type="NCBI Taxonomy" id="2840701"/>
    <lineage>
        <taxon>Bacteria</taxon>
        <taxon>Bacillati</taxon>
        <taxon>Actinomycetota</taxon>
        <taxon>Actinomycetes</taxon>
        <taxon>Propionibacteriales</taxon>
        <taxon>Propionibacteriaceae</taxon>
        <taxon>Propionibacteriaceae incertae sedis</taxon>
        <taxon>Candidatus Avipropionibacterium</taxon>
    </lineage>
</organism>
<dbReference type="InterPro" id="IPR015883">
    <property type="entry name" value="Glyco_hydro_20_cat"/>
</dbReference>
<dbReference type="SUPFAM" id="SSF55545">
    <property type="entry name" value="beta-N-acetylhexosaminidase-like domain"/>
    <property type="match status" value="1"/>
</dbReference>
<keyword evidence="2" id="KW-0378">Hydrolase</keyword>
<dbReference type="GO" id="GO:0004563">
    <property type="term" value="F:beta-N-acetylhexosaminidase activity"/>
    <property type="evidence" value="ECO:0007669"/>
    <property type="project" value="InterPro"/>
</dbReference>
<dbReference type="InterPro" id="IPR017853">
    <property type="entry name" value="GH"/>
</dbReference>
<feature type="active site" description="Proton donor" evidence="3">
    <location>
        <position position="486"/>
    </location>
</feature>
<sequence>MDASSLTTPARYRCVRSDSREVMAPDAIEDTRAHLAGPDGWITAAAGDLFHGRTVAWQALTVKDQGIDIECEWESPVFVDRIVLDAAVLDQVQRVRILHAQDGRRRQVGQADLSSRTTDEFVLERSPRIGIDVGTALRRCIIRLETKLAEIVLTDGIEVIGLNTAPLGIFPAHPIERRSGTITVAELNGATITAHGAIGGAAERIVAHAVSGAAEAVDVSWTVGLRQENPQDKESLVIALDPAAAPAPAVDVKPEGFLLDVTEDRISITGDEQGLRHGIECVLQQLIMDGRVRAGRFVEEPRHRFRGVHLPLPGPSQLEYFRRLVRWLVVPSRFNTVIVEIAGGMEFRSHPEINEVWRTEHDRALAGERKMPGHFTMVAPGETLSQDETRDLVVWMKSLGLDVVPEIQSLSHVQYLTLAHPEIAEIAGEVDNTAAVDLFDADQPAAKDPSCYCPSNPRSYELIDDLIAEIIDVFEPEHHVHLGHDEVYELGVCPTCRSKDVAQLFADDLGHLIDTVSRVSRHPVRPMIWSDMVQPDATYRAAAALDQLPDDLLMLDFIWYFDRERDIEHHLLAAGHEVAVGNLYASHFPRWEARSAQPGMIGGQVSTWVSTEDAILAREGKFFDFPMVAVMLWSDRYHRHHHRSLSMRIATWLTDLRSRLTGQVWTTGAGGVDLLVSPVGDGLGRPDSDPVLAALTLRAGAGVSVHEARGELSPYEIGHAIAVPASDADHSDGATATLAVPAGISEIHLLHALTRPVARTTWQ</sequence>
<accession>A0A9D1H0I4</accession>
<dbReference type="InterPro" id="IPR029018">
    <property type="entry name" value="Hex-like_dom2"/>
</dbReference>
<comment type="caution">
    <text evidence="5">The sequence shown here is derived from an EMBL/GenBank/DDBJ whole genome shotgun (WGS) entry which is preliminary data.</text>
</comment>
<evidence type="ECO:0000256" key="3">
    <source>
        <dbReference type="PIRSR" id="PIRSR625705-1"/>
    </source>
</evidence>
<evidence type="ECO:0000256" key="2">
    <source>
        <dbReference type="ARBA" id="ARBA00022801"/>
    </source>
</evidence>
<evidence type="ECO:0000259" key="4">
    <source>
        <dbReference type="Pfam" id="PF00728"/>
    </source>
</evidence>
<dbReference type="PANTHER" id="PTHR21040">
    <property type="entry name" value="BCDNA.GH04120"/>
    <property type="match status" value="1"/>
</dbReference>
<dbReference type="InterPro" id="IPR038901">
    <property type="entry name" value="HEXDC-like"/>
</dbReference>
<dbReference type="Gene3D" id="3.30.379.10">
    <property type="entry name" value="Chitobiase/beta-hexosaminidase domain 2-like"/>
    <property type="match status" value="1"/>
</dbReference>
<dbReference type="EMBL" id="DVLP01000363">
    <property type="protein sequence ID" value="HIT76363.1"/>
    <property type="molecule type" value="Genomic_DNA"/>
</dbReference>
<dbReference type="GO" id="GO:0005975">
    <property type="term" value="P:carbohydrate metabolic process"/>
    <property type="evidence" value="ECO:0007669"/>
    <property type="project" value="InterPro"/>
</dbReference>
<dbReference type="Pfam" id="PF00728">
    <property type="entry name" value="Glyco_hydro_20"/>
    <property type="match status" value="1"/>
</dbReference>
<proteinExistence type="inferred from homology"/>
<dbReference type="PRINTS" id="PR00738">
    <property type="entry name" value="GLHYDRLASE20"/>
</dbReference>
<dbReference type="Proteomes" id="UP000886842">
    <property type="component" value="Unassembled WGS sequence"/>
</dbReference>
<evidence type="ECO:0000313" key="5">
    <source>
        <dbReference type="EMBL" id="HIT76363.1"/>
    </source>
</evidence>
<protein>
    <submittedName>
        <fullName evidence="5">Family 20 glycosylhydrolase</fullName>
    </submittedName>
</protein>
<feature type="non-terminal residue" evidence="5">
    <location>
        <position position="763"/>
    </location>
</feature>
<dbReference type="Gene3D" id="3.20.20.80">
    <property type="entry name" value="Glycosidases"/>
    <property type="match status" value="1"/>
</dbReference>
<dbReference type="AlphaFoldDB" id="A0A9D1H0I4"/>
<name>A0A9D1H0I4_9ACTN</name>
<comment type="similarity">
    <text evidence="1">Belongs to the glycosyl hydrolase 20 family.</text>
</comment>
<gene>
    <name evidence="5" type="ORF">IAA98_12330</name>
</gene>
<dbReference type="SUPFAM" id="SSF51445">
    <property type="entry name" value="(Trans)glycosidases"/>
    <property type="match status" value="1"/>
</dbReference>
<evidence type="ECO:0000256" key="1">
    <source>
        <dbReference type="ARBA" id="ARBA00006285"/>
    </source>
</evidence>
<dbReference type="InterPro" id="IPR025705">
    <property type="entry name" value="Beta_hexosaminidase_sua/sub"/>
</dbReference>